<dbReference type="EMBL" id="NEXV01000723">
    <property type="protein sequence ID" value="PIG69523.1"/>
    <property type="molecule type" value="Genomic_DNA"/>
</dbReference>
<feature type="region of interest" description="Disordered" evidence="6">
    <location>
        <begin position="329"/>
        <end position="364"/>
    </location>
</feature>
<keyword evidence="5 7" id="KW-0472">Membrane</keyword>
<dbReference type="AlphaFoldDB" id="A0A2G7EMD5"/>
<feature type="compositionally biased region" description="Low complexity" evidence="6">
    <location>
        <begin position="263"/>
        <end position="272"/>
    </location>
</feature>
<gene>
    <name evidence="9" type="ORF">AARAC_009016</name>
</gene>
<sequence>MLCLRSTASQLSRRISPRSSRLSNLAEGRRIRFYSSKPEQVDVDALLAKPSWSVRSLLPDQTTKQSSPTVTPAQLHHLLRLSALPLPSTKEEESKMLETLESQIHFVKEIQRADVTGVEPLQSIRDESPEALKENTVGLEQLKDALAKERVVGRNKRIQRVESERNDRPDGDAWDGNALGYASKTKGKFFILFTGPIVLLLSMWKNLKEKHASKFGSAAPAAPKNDGNQDLTTILNRSQRADLTMMVAAILEQMRITIEQNFHGSPSHSHQPSPDHKENDSASISHDQQGNPTSQSDSKPTAQDLKAEATSLTSFDDWRDSVILRIGEVVNKSDGDDDDDDDEQHASTSSQASQQQAPVVPEDQGSLKKLREVFPPVKTPLLQLPEAKRLLILHSLLLLLLSLEHYNACSRVLMLYVASSLHLDVKILNGDEVKVARVLLDTAIELSKNAETQNHEKKSDSSRKWKVGIASVAGAALIGITGGLAAPLVAAGLGTVLGGIGLGATAAAGYLGALAGSGVIVGGLFGAYGGRMTGRMVDKYAREVEDFAFLPVRGSRHRPQNEKEAAKQDHRLRVTIGITGWVTEEDNFVVPWRVIGADSEVFGLRWETEPLMNLGNAMDLLVTSAAWAAGEQVLKKTFFASLLSAVVLPLGLLKVARVADNPFSVAKVRADKAGEVLADALINKVQGERSVTLIGYSLGSRVIFSCLQSLAKRGAYGLVDSAILMGSATPSNAQHWRRMRNVVSGRLVNVYSENDAVLALLYRTSSLQLGVAGLQPVEDVAGVENLDASDIISGHLRYQFLVGHILSRIGLESIDVREVEREEAALAAKDQRQEQERIRNERRAGVQGSDSAHQKLESGELKDEENRLQKQVEERTHERLPLRHNEQGRRDHQSINDTEKEYKSGEF</sequence>
<dbReference type="PANTHER" id="PTHR17920">
    <property type="entry name" value="TRANSMEMBRANE AND COILED-COIL DOMAIN-CONTAINING PROTEIN 4 TMCO4"/>
    <property type="match status" value="1"/>
</dbReference>
<keyword evidence="10" id="KW-1185">Reference proteome</keyword>
<comment type="subcellular location">
    <subcellularLocation>
        <location evidence="1">Membrane</location>
        <topology evidence="1">Multi-pass membrane protein</topology>
    </subcellularLocation>
</comment>
<dbReference type="GO" id="GO:0016020">
    <property type="term" value="C:membrane"/>
    <property type="evidence" value="ECO:0007669"/>
    <property type="project" value="UniProtKB-SubCell"/>
</dbReference>
<evidence type="ECO:0000256" key="2">
    <source>
        <dbReference type="ARBA" id="ARBA00009824"/>
    </source>
</evidence>
<dbReference type="Pfam" id="PF20978">
    <property type="entry name" value="Gta3"/>
    <property type="match status" value="1"/>
</dbReference>
<evidence type="ECO:0000256" key="5">
    <source>
        <dbReference type="ARBA" id="ARBA00023136"/>
    </source>
</evidence>
<feature type="compositionally biased region" description="Basic and acidic residues" evidence="6">
    <location>
        <begin position="852"/>
        <end position="907"/>
    </location>
</feature>
<keyword evidence="3 7" id="KW-0812">Transmembrane</keyword>
<evidence type="ECO:0000256" key="4">
    <source>
        <dbReference type="ARBA" id="ARBA00022989"/>
    </source>
</evidence>
<feature type="region of interest" description="Disordered" evidence="6">
    <location>
        <begin position="262"/>
        <end position="307"/>
    </location>
</feature>
<accession>A0A2G7EMD5</accession>
<evidence type="ECO:0000313" key="9">
    <source>
        <dbReference type="EMBL" id="PIG69523.1"/>
    </source>
</evidence>
<evidence type="ECO:0000256" key="3">
    <source>
        <dbReference type="ARBA" id="ARBA00022692"/>
    </source>
</evidence>
<feature type="domain" description="Glutamyl-tRNA amidotransferase complex subunit Gta3" evidence="8">
    <location>
        <begin position="64"/>
        <end position="121"/>
    </location>
</feature>
<comment type="similarity">
    <text evidence="2">Belongs to the TMCO4 family.</text>
</comment>
<comment type="caution">
    <text evidence="9">The sequence shown here is derived from an EMBL/GenBank/DDBJ whole genome shotgun (WGS) entry which is preliminary data.</text>
</comment>
<reference evidence="9 10" key="1">
    <citation type="submission" date="2017-05" db="EMBL/GenBank/DDBJ databases">
        <title>Genome sequence for an aflatoxigenic pathogen of Argentinian peanut, Aspergillus arachidicola.</title>
        <authorList>
            <person name="Moore G."/>
            <person name="Beltz S.B."/>
            <person name="Mack B.M."/>
        </authorList>
    </citation>
    <scope>NUCLEOTIDE SEQUENCE [LARGE SCALE GENOMIC DNA]</scope>
    <source>
        <strain evidence="9 10">CBS 117610</strain>
    </source>
</reference>
<evidence type="ECO:0000256" key="7">
    <source>
        <dbReference type="SAM" id="Phobius"/>
    </source>
</evidence>
<name>A0A2G7EMD5_9EURO</name>
<feature type="transmembrane region" description="Helical" evidence="7">
    <location>
        <begin position="467"/>
        <end position="490"/>
    </location>
</feature>
<evidence type="ECO:0000256" key="6">
    <source>
        <dbReference type="SAM" id="MobiDB-lite"/>
    </source>
</evidence>
<dbReference type="PANTHER" id="PTHR17920:SF22">
    <property type="entry name" value="DUF726 DOMAIN PROTEIN (AFU_ORTHOLOGUE AFUA_2G12860)"/>
    <property type="match status" value="1"/>
</dbReference>
<feature type="compositionally biased region" description="Basic and acidic residues" evidence="6">
    <location>
        <begin position="827"/>
        <end position="844"/>
    </location>
</feature>
<dbReference type="InterPro" id="IPR049545">
    <property type="entry name" value="Gta3_dom"/>
</dbReference>
<feature type="compositionally biased region" description="Polar residues" evidence="6">
    <location>
        <begin position="281"/>
        <end position="301"/>
    </location>
</feature>
<dbReference type="Proteomes" id="UP000231358">
    <property type="component" value="Unassembled WGS sequence"/>
</dbReference>
<evidence type="ECO:0000259" key="8">
    <source>
        <dbReference type="Pfam" id="PF20978"/>
    </source>
</evidence>
<feature type="region of interest" description="Disordered" evidence="6">
    <location>
        <begin position="827"/>
        <end position="907"/>
    </location>
</feature>
<dbReference type="InterPro" id="IPR007941">
    <property type="entry name" value="DUF726"/>
</dbReference>
<keyword evidence="4 7" id="KW-1133">Transmembrane helix</keyword>
<feature type="transmembrane region" description="Helical" evidence="7">
    <location>
        <begin position="510"/>
        <end position="530"/>
    </location>
</feature>
<protein>
    <submittedName>
        <fullName evidence="9">DUF726 domain protein</fullName>
    </submittedName>
</protein>
<evidence type="ECO:0000256" key="1">
    <source>
        <dbReference type="ARBA" id="ARBA00004141"/>
    </source>
</evidence>
<feature type="compositionally biased region" description="Low complexity" evidence="6">
    <location>
        <begin position="346"/>
        <end position="357"/>
    </location>
</feature>
<organism evidence="9 10">
    <name type="scientific">Aspergillus arachidicola</name>
    <dbReference type="NCBI Taxonomy" id="656916"/>
    <lineage>
        <taxon>Eukaryota</taxon>
        <taxon>Fungi</taxon>
        <taxon>Dikarya</taxon>
        <taxon>Ascomycota</taxon>
        <taxon>Pezizomycotina</taxon>
        <taxon>Eurotiomycetes</taxon>
        <taxon>Eurotiomycetidae</taxon>
        <taxon>Eurotiales</taxon>
        <taxon>Aspergillaceae</taxon>
        <taxon>Aspergillus</taxon>
        <taxon>Aspergillus subgen. Circumdati</taxon>
    </lineage>
</organism>
<dbReference type="Pfam" id="PF05277">
    <property type="entry name" value="DUF726"/>
    <property type="match status" value="1"/>
</dbReference>
<dbReference type="SUPFAM" id="SSF53474">
    <property type="entry name" value="alpha/beta-Hydrolases"/>
    <property type="match status" value="1"/>
</dbReference>
<evidence type="ECO:0000313" key="10">
    <source>
        <dbReference type="Proteomes" id="UP000231358"/>
    </source>
</evidence>
<dbReference type="InterPro" id="IPR029058">
    <property type="entry name" value="AB_hydrolase_fold"/>
</dbReference>
<proteinExistence type="inferred from homology"/>